<evidence type="ECO:0000313" key="1">
    <source>
        <dbReference type="EMBL" id="GFO40808.1"/>
    </source>
</evidence>
<name>A0AAV4D9S1_9GAST</name>
<reference evidence="1 2" key="1">
    <citation type="journal article" date="2021" name="Elife">
        <title>Chloroplast acquisition without the gene transfer in kleptoplastic sea slugs, Plakobranchus ocellatus.</title>
        <authorList>
            <person name="Maeda T."/>
            <person name="Takahashi S."/>
            <person name="Yoshida T."/>
            <person name="Shimamura S."/>
            <person name="Takaki Y."/>
            <person name="Nagai Y."/>
            <person name="Toyoda A."/>
            <person name="Suzuki Y."/>
            <person name="Arimoto A."/>
            <person name="Ishii H."/>
            <person name="Satoh N."/>
            <person name="Nishiyama T."/>
            <person name="Hasebe M."/>
            <person name="Maruyama T."/>
            <person name="Minagawa J."/>
            <person name="Obokata J."/>
            <person name="Shigenobu S."/>
        </authorList>
    </citation>
    <scope>NUCLEOTIDE SEQUENCE [LARGE SCALE GENOMIC DNA]</scope>
</reference>
<accession>A0AAV4D9S1</accession>
<gene>
    <name evidence="1" type="ORF">PoB_006731300</name>
</gene>
<comment type="caution">
    <text evidence="1">The sequence shown here is derived from an EMBL/GenBank/DDBJ whole genome shotgun (WGS) entry which is preliminary data.</text>
</comment>
<keyword evidence="2" id="KW-1185">Reference proteome</keyword>
<dbReference type="AlphaFoldDB" id="A0AAV4D9S1"/>
<proteinExistence type="predicted"/>
<dbReference type="EMBL" id="BLXT01007642">
    <property type="protein sequence ID" value="GFO40808.1"/>
    <property type="molecule type" value="Genomic_DNA"/>
</dbReference>
<protein>
    <submittedName>
        <fullName evidence="1">Uncharacterized protein</fullName>
    </submittedName>
</protein>
<evidence type="ECO:0000313" key="2">
    <source>
        <dbReference type="Proteomes" id="UP000735302"/>
    </source>
</evidence>
<organism evidence="1 2">
    <name type="scientific">Plakobranchus ocellatus</name>
    <dbReference type="NCBI Taxonomy" id="259542"/>
    <lineage>
        <taxon>Eukaryota</taxon>
        <taxon>Metazoa</taxon>
        <taxon>Spiralia</taxon>
        <taxon>Lophotrochozoa</taxon>
        <taxon>Mollusca</taxon>
        <taxon>Gastropoda</taxon>
        <taxon>Heterobranchia</taxon>
        <taxon>Euthyneura</taxon>
        <taxon>Panpulmonata</taxon>
        <taxon>Sacoglossa</taxon>
        <taxon>Placobranchoidea</taxon>
        <taxon>Plakobranchidae</taxon>
        <taxon>Plakobranchus</taxon>
    </lineage>
</organism>
<sequence length="117" mass="13139">MPHIYHVFRFHSWSTFVVYPARLERQTGFLTQDTLAAAGSRVGLKSTITFADECEVGTLSKRNGILSFRCISRSPESLRLNDNAYCHANMTSVQKLLLGLLPLSSVRLHLTFKIGLI</sequence>
<dbReference type="Proteomes" id="UP000735302">
    <property type="component" value="Unassembled WGS sequence"/>
</dbReference>